<feature type="signal peptide" evidence="2">
    <location>
        <begin position="1"/>
        <end position="27"/>
    </location>
</feature>
<feature type="region of interest" description="Disordered" evidence="1">
    <location>
        <begin position="282"/>
        <end position="305"/>
    </location>
</feature>
<evidence type="ECO:0000313" key="4">
    <source>
        <dbReference type="Proteomes" id="UP001198571"/>
    </source>
</evidence>
<feature type="chain" id="PRO_5046072861" evidence="2">
    <location>
        <begin position="28"/>
        <end position="695"/>
    </location>
</feature>
<name>A0ABS8CN62_9RHOB</name>
<proteinExistence type="predicted"/>
<dbReference type="RefSeq" id="WP_226936061.1">
    <property type="nucleotide sequence ID" value="NZ_JACDXX010000011.1"/>
</dbReference>
<dbReference type="EMBL" id="JACDXX010000011">
    <property type="protein sequence ID" value="MCB5410826.1"/>
    <property type="molecule type" value="Genomic_DNA"/>
</dbReference>
<evidence type="ECO:0000256" key="1">
    <source>
        <dbReference type="SAM" id="MobiDB-lite"/>
    </source>
</evidence>
<organism evidence="3 4">
    <name type="scientific">Pseudogemmobacter faecipullorum</name>
    <dbReference type="NCBI Taxonomy" id="2755041"/>
    <lineage>
        <taxon>Bacteria</taxon>
        <taxon>Pseudomonadati</taxon>
        <taxon>Pseudomonadota</taxon>
        <taxon>Alphaproteobacteria</taxon>
        <taxon>Rhodobacterales</taxon>
        <taxon>Paracoccaceae</taxon>
        <taxon>Pseudogemmobacter</taxon>
    </lineage>
</organism>
<sequence>MQRGRPGLCLLTAWGLGLAMGSGQSGAQMADPPQLSHYGLAGHIEMPAASALPDGWFGLSLLQYGPDVRRGTLAFQLTPRLTGAFRYSWLRDFDLAAGGASLYDRSFDLQYLLAAEDEAGWRPALAIGLRDLGGTGDFGAEYLVASRHFGPDLLASLGIGWGRLGSYHGFRNPLAGLSGRLARRPGRQGPEDTGKIGFERFFRGDAALFFGLDWQASDRLRLSAEYSSDAMAEEEAVLGYRHRSPLSLRASYRIGANAMLSLALVNGSEMALSYSQLINPRQPALPSGREPAPPAVGPGRGDPDPARLAAELRDQGLRLEGLSLQGETATLALSNRLWPGLPQGWGRALRLASAGLPGQTKAIRLVHSEKGMPLQQVTFRRADLEALEFAPDGAWQAWVRADIRDAARPGPLPPFQPQISYGLRPWLATAAFDPDNPLRLDLGAELYADWSPWRGLHFSGALRQKLIGNIDSARRVSDSVLPHVRSDYAEYARASDLQIPWASVDYFFRPAPDFYARSSFGLFEPMFGGLSAELLWAPAGRRFALGAELNRVWQRDFDGRGFQDYAVTTGHLSAYLQLPPGYELQLDAGRYLAGDHGATLTLTRRFENGLALALFATLTDAGTRDFGEGAFDKGIQLTLPLPWLTGTPSLTEARLTLRPVQRDGGARLDLRNRLYALTRPARAAAAGEGWGGFWR</sequence>
<evidence type="ECO:0000313" key="3">
    <source>
        <dbReference type="EMBL" id="MCB5410826.1"/>
    </source>
</evidence>
<reference evidence="3 4" key="1">
    <citation type="submission" date="2020-07" db="EMBL/GenBank/DDBJ databases">
        <title>Pseudogemmobacter sp. nov., isolated from poultry manure in Taiwan.</title>
        <authorList>
            <person name="Lin S.-Y."/>
            <person name="Tang Y.-S."/>
            <person name="Young C.-C."/>
        </authorList>
    </citation>
    <scope>NUCLEOTIDE SEQUENCE [LARGE SCALE GENOMIC DNA]</scope>
    <source>
        <strain evidence="3 4">CC-YST710</strain>
    </source>
</reference>
<accession>A0ABS8CN62</accession>
<comment type="caution">
    <text evidence="3">The sequence shown here is derived from an EMBL/GenBank/DDBJ whole genome shotgun (WGS) entry which is preliminary data.</text>
</comment>
<gene>
    <name evidence="3" type="ORF">H0485_12555</name>
</gene>
<dbReference type="InterPro" id="IPR010344">
    <property type="entry name" value="YbjH"/>
</dbReference>
<keyword evidence="4" id="KW-1185">Reference proteome</keyword>
<dbReference type="Pfam" id="PF06082">
    <property type="entry name" value="YjbH"/>
    <property type="match status" value="1"/>
</dbReference>
<evidence type="ECO:0000256" key="2">
    <source>
        <dbReference type="SAM" id="SignalP"/>
    </source>
</evidence>
<keyword evidence="2" id="KW-0732">Signal</keyword>
<protein>
    <submittedName>
        <fullName evidence="3">YjbH domain-containing protein</fullName>
    </submittedName>
</protein>
<dbReference type="Proteomes" id="UP001198571">
    <property type="component" value="Unassembled WGS sequence"/>
</dbReference>